<protein>
    <submittedName>
        <fullName evidence="1">Uncharacterized protein</fullName>
    </submittedName>
</protein>
<evidence type="ECO:0000313" key="2">
    <source>
        <dbReference type="Proteomes" id="UP000252519"/>
    </source>
</evidence>
<reference evidence="1 2" key="1">
    <citation type="submission" date="2014-10" db="EMBL/GenBank/DDBJ databases">
        <title>Draft genome of the hookworm Ancylostoma caninum.</title>
        <authorList>
            <person name="Mitreva M."/>
        </authorList>
    </citation>
    <scope>NUCLEOTIDE SEQUENCE [LARGE SCALE GENOMIC DNA]</scope>
    <source>
        <strain evidence="1 2">Baltimore</strain>
    </source>
</reference>
<organism evidence="1 2">
    <name type="scientific">Ancylostoma caninum</name>
    <name type="common">Dog hookworm</name>
    <dbReference type="NCBI Taxonomy" id="29170"/>
    <lineage>
        <taxon>Eukaryota</taxon>
        <taxon>Metazoa</taxon>
        <taxon>Ecdysozoa</taxon>
        <taxon>Nematoda</taxon>
        <taxon>Chromadorea</taxon>
        <taxon>Rhabditida</taxon>
        <taxon>Rhabditina</taxon>
        <taxon>Rhabditomorpha</taxon>
        <taxon>Strongyloidea</taxon>
        <taxon>Ancylostomatidae</taxon>
        <taxon>Ancylostomatinae</taxon>
        <taxon>Ancylostoma</taxon>
    </lineage>
</organism>
<sequence length="65" mass="7717">MNTLSMSMSPDEVYKTLTKRLHSYFTRCERRYRRGSVNQVIYCFHNTPAAKPPIDIFKFLNDTIL</sequence>
<dbReference type="EMBL" id="JOJR01000498">
    <property type="protein sequence ID" value="RCN37105.1"/>
    <property type="molecule type" value="Genomic_DNA"/>
</dbReference>
<name>A0A368G2B8_ANCCA</name>
<accession>A0A368G2B8</accession>
<keyword evidence="2" id="KW-1185">Reference proteome</keyword>
<comment type="caution">
    <text evidence="1">The sequence shown here is derived from an EMBL/GenBank/DDBJ whole genome shotgun (WGS) entry which is preliminary data.</text>
</comment>
<dbReference type="AlphaFoldDB" id="A0A368G2B8"/>
<proteinExistence type="predicted"/>
<evidence type="ECO:0000313" key="1">
    <source>
        <dbReference type="EMBL" id="RCN37105.1"/>
    </source>
</evidence>
<dbReference type="Proteomes" id="UP000252519">
    <property type="component" value="Unassembled WGS sequence"/>
</dbReference>
<gene>
    <name evidence="1" type="ORF">ANCCAN_17006</name>
</gene>